<protein>
    <submittedName>
        <fullName evidence="1">Uncharacterized protein</fullName>
    </submittedName>
</protein>
<evidence type="ECO:0000313" key="1">
    <source>
        <dbReference type="EMBL" id="OGK42232.1"/>
    </source>
</evidence>
<comment type="caution">
    <text evidence="1">The sequence shown here is derived from an EMBL/GenBank/DDBJ whole genome shotgun (WGS) entry which is preliminary data.</text>
</comment>
<reference evidence="1 2" key="1">
    <citation type="journal article" date="2016" name="Nat. Commun.">
        <title>Thousands of microbial genomes shed light on interconnected biogeochemical processes in an aquifer system.</title>
        <authorList>
            <person name="Anantharaman K."/>
            <person name="Brown C.T."/>
            <person name="Hug L.A."/>
            <person name="Sharon I."/>
            <person name="Castelle C.J."/>
            <person name="Probst A.J."/>
            <person name="Thomas B.C."/>
            <person name="Singh A."/>
            <person name="Wilkins M.J."/>
            <person name="Karaoz U."/>
            <person name="Brodie E.L."/>
            <person name="Williams K.H."/>
            <person name="Hubbard S.S."/>
            <person name="Banfield J.F."/>
        </authorList>
    </citation>
    <scope>NUCLEOTIDE SEQUENCE [LARGE SCALE GENOMIC DNA]</scope>
</reference>
<sequence length="243" mass="28794">MENVEHSILDEAFSICYKYLNSPVSDFEFKPLNIYTKHGIKYLTDDPKQVNIDTLLYKSIKTLLFLQNRKIIEFSHLSGLKSIELFVKENKPLGIIEVKFNKTKAVEFVKGQLELLNNKKNTHRPKIIIPEGLDHMYVNRELFISLQNDTPASIDFSNSPVTRACFETIYYLYRDSNKKYFSRNEILERYMNRKKVEIEWHEFVNAVGDIRKKIRAKNLTKRVILEYKRKSYRFEILPLSPSD</sequence>
<dbReference type="STRING" id="1802056.A2954_04450"/>
<gene>
    <name evidence="1" type="ORF">A2954_04450</name>
</gene>
<proteinExistence type="predicted"/>
<evidence type="ECO:0000313" key="2">
    <source>
        <dbReference type="Proteomes" id="UP000177698"/>
    </source>
</evidence>
<dbReference type="Gene3D" id="1.10.10.10">
    <property type="entry name" value="Winged helix-like DNA-binding domain superfamily/Winged helix DNA-binding domain"/>
    <property type="match status" value="1"/>
</dbReference>
<accession>A0A1F7IFV5</accession>
<dbReference type="Proteomes" id="UP000177698">
    <property type="component" value="Unassembled WGS sequence"/>
</dbReference>
<dbReference type="EMBL" id="MGAG01000003">
    <property type="protein sequence ID" value="OGK42232.1"/>
    <property type="molecule type" value="Genomic_DNA"/>
</dbReference>
<dbReference type="AlphaFoldDB" id="A0A1F7IFV5"/>
<organism evidence="1 2">
    <name type="scientific">Candidatus Roizmanbacteria bacterium RIFCSPLOWO2_01_FULL_37_12</name>
    <dbReference type="NCBI Taxonomy" id="1802056"/>
    <lineage>
        <taxon>Bacteria</taxon>
        <taxon>Candidatus Roizmaniibacteriota</taxon>
    </lineage>
</organism>
<dbReference type="InterPro" id="IPR036388">
    <property type="entry name" value="WH-like_DNA-bd_sf"/>
</dbReference>
<name>A0A1F7IFV5_9BACT</name>